<dbReference type="AlphaFoldDB" id="A0A9D4EPN2"/>
<accession>A0A9D4EPN2</accession>
<sequence>MTRSQRKHPHQKPVQIQRIPLNKVVQHQQFKHWNLFSLRQLNKLTRNDWMRAMTLKANPHVLMYRKLARTIGEEILEKENYSQDRPMQQECLSGLSILAHAASVCT</sequence>
<reference evidence="1" key="1">
    <citation type="journal article" date="2019" name="bioRxiv">
        <title>The Genome of the Zebra Mussel, Dreissena polymorpha: A Resource for Invasive Species Research.</title>
        <authorList>
            <person name="McCartney M.A."/>
            <person name="Auch B."/>
            <person name="Kono T."/>
            <person name="Mallez S."/>
            <person name="Zhang Y."/>
            <person name="Obille A."/>
            <person name="Becker A."/>
            <person name="Abrahante J.E."/>
            <person name="Garbe J."/>
            <person name="Badalamenti J.P."/>
            <person name="Herman A."/>
            <person name="Mangelson H."/>
            <person name="Liachko I."/>
            <person name="Sullivan S."/>
            <person name="Sone E.D."/>
            <person name="Koren S."/>
            <person name="Silverstein K.A.T."/>
            <person name="Beckman K.B."/>
            <person name="Gohl D.M."/>
        </authorList>
    </citation>
    <scope>NUCLEOTIDE SEQUENCE</scope>
    <source>
        <strain evidence="1">Duluth1</strain>
        <tissue evidence="1">Whole animal</tissue>
    </source>
</reference>
<dbReference type="EMBL" id="JAIWYP010000008">
    <property type="protein sequence ID" value="KAH3782261.1"/>
    <property type="molecule type" value="Genomic_DNA"/>
</dbReference>
<reference evidence="1" key="2">
    <citation type="submission" date="2020-11" db="EMBL/GenBank/DDBJ databases">
        <authorList>
            <person name="McCartney M.A."/>
            <person name="Auch B."/>
            <person name="Kono T."/>
            <person name="Mallez S."/>
            <person name="Becker A."/>
            <person name="Gohl D.M."/>
            <person name="Silverstein K.A.T."/>
            <person name="Koren S."/>
            <person name="Bechman K.B."/>
            <person name="Herman A."/>
            <person name="Abrahante J.E."/>
            <person name="Garbe J."/>
        </authorList>
    </citation>
    <scope>NUCLEOTIDE SEQUENCE</scope>
    <source>
        <strain evidence="1">Duluth1</strain>
        <tissue evidence="1">Whole animal</tissue>
    </source>
</reference>
<keyword evidence="2" id="KW-1185">Reference proteome</keyword>
<dbReference type="Proteomes" id="UP000828390">
    <property type="component" value="Unassembled WGS sequence"/>
</dbReference>
<evidence type="ECO:0000313" key="2">
    <source>
        <dbReference type="Proteomes" id="UP000828390"/>
    </source>
</evidence>
<protein>
    <submittedName>
        <fullName evidence="1">Uncharacterized protein</fullName>
    </submittedName>
</protein>
<comment type="caution">
    <text evidence="1">The sequence shown here is derived from an EMBL/GenBank/DDBJ whole genome shotgun (WGS) entry which is preliminary data.</text>
</comment>
<evidence type="ECO:0000313" key="1">
    <source>
        <dbReference type="EMBL" id="KAH3782261.1"/>
    </source>
</evidence>
<gene>
    <name evidence="1" type="ORF">DPMN_160174</name>
</gene>
<organism evidence="1 2">
    <name type="scientific">Dreissena polymorpha</name>
    <name type="common">Zebra mussel</name>
    <name type="synonym">Mytilus polymorpha</name>
    <dbReference type="NCBI Taxonomy" id="45954"/>
    <lineage>
        <taxon>Eukaryota</taxon>
        <taxon>Metazoa</taxon>
        <taxon>Spiralia</taxon>
        <taxon>Lophotrochozoa</taxon>
        <taxon>Mollusca</taxon>
        <taxon>Bivalvia</taxon>
        <taxon>Autobranchia</taxon>
        <taxon>Heteroconchia</taxon>
        <taxon>Euheterodonta</taxon>
        <taxon>Imparidentia</taxon>
        <taxon>Neoheterodontei</taxon>
        <taxon>Myida</taxon>
        <taxon>Dreissenoidea</taxon>
        <taxon>Dreissenidae</taxon>
        <taxon>Dreissena</taxon>
    </lineage>
</organism>
<proteinExistence type="predicted"/>
<name>A0A9D4EPN2_DREPO</name>